<dbReference type="OrthoDB" id="3758478at2759"/>
<dbReference type="EMBL" id="ML986661">
    <property type="protein sequence ID" value="KAF2261263.1"/>
    <property type="molecule type" value="Genomic_DNA"/>
</dbReference>
<keyword evidence="1" id="KW-0732">Signal</keyword>
<comment type="caution">
    <text evidence="2">The sequence shown here is derived from an EMBL/GenBank/DDBJ whole genome shotgun (WGS) entry which is preliminary data.</text>
</comment>
<gene>
    <name evidence="2" type="ORF">CC78DRAFT_608629</name>
</gene>
<name>A0A9P4K345_9PLEO</name>
<keyword evidence="3" id="KW-1185">Reference proteome</keyword>
<feature type="chain" id="PRO_5040316300" description="SnoaL-like domain-containing protein" evidence="1">
    <location>
        <begin position="23"/>
        <end position="157"/>
    </location>
</feature>
<protein>
    <recommendedName>
        <fullName evidence="4">SnoaL-like domain-containing protein</fullName>
    </recommendedName>
</protein>
<evidence type="ECO:0008006" key="4">
    <source>
        <dbReference type="Google" id="ProtNLM"/>
    </source>
</evidence>
<organism evidence="2 3">
    <name type="scientific">Lojkania enalia</name>
    <dbReference type="NCBI Taxonomy" id="147567"/>
    <lineage>
        <taxon>Eukaryota</taxon>
        <taxon>Fungi</taxon>
        <taxon>Dikarya</taxon>
        <taxon>Ascomycota</taxon>
        <taxon>Pezizomycotina</taxon>
        <taxon>Dothideomycetes</taxon>
        <taxon>Pleosporomycetidae</taxon>
        <taxon>Pleosporales</taxon>
        <taxon>Pleosporales incertae sedis</taxon>
        <taxon>Lojkania</taxon>
    </lineage>
</organism>
<dbReference type="Proteomes" id="UP000800093">
    <property type="component" value="Unassembled WGS sequence"/>
</dbReference>
<dbReference type="AlphaFoldDB" id="A0A9P4K345"/>
<reference evidence="3" key="1">
    <citation type="journal article" date="2020" name="Stud. Mycol.">
        <title>101 Dothideomycetes genomes: A test case for predicting lifestyles and emergence of pathogens.</title>
        <authorList>
            <person name="Haridas S."/>
            <person name="Albert R."/>
            <person name="Binder M."/>
            <person name="Bloem J."/>
            <person name="LaButti K."/>
            <person name="Salamov A."/>
            <person name="Andreopoulos B."/>
            <person name="Baker S."/>
            <person name="Barry K."/>
            <person name="Bills G."/>
            <person name="Bluhm B."/>
            <person name="Cannon C."/>
            <person name="Castanera R."/>
            <person name="Culley D."/>
            <person name="Daum C."/>
            <person name="Ezra D."/>
            <person name="Gonzalez J."/>
            <person name="Henrissat B."/>
            <person name="Kuo A."/>
            <person name="Liang C."/>
            <person name="Lipzen A."/>
            <person name="Lutzoni F."/>
            <person name="Magnuson J."/>
            <person name="Mondo S."/>
            <person name="Nolan M."/>
            <person name="Ohm R."/>
            <person name="Pangilinan J."/>
            <person name="Park H.-J."/>
            <person name="Ramirez L."/>
            <person name="Alfaro M."/>
            <person name="Sun H."/>
            <person name="Tritt A."/>
            <person name="Yoshinaga Y."/>
            <person name="Zwiers L.-H."/>
            <person name="Turgeon B."/>
            <person name="Goodwin S."/>
            <person name="Spatafora J."/>
            <person name="Crous P."/>
            <person name="Grigoriev I."/>
        </authorList>
    </citation>
    <scope>NUCLEOTIDE SEQUENCE [LARGE SCALE GENOMIC DNA]</scope>
    <source>
        <strain evidence="3">CBS 304.66</strain>
    </source>
</reference>
<evidence type="ECO:0000313" key="3">
    <source>
        <dbReference type="Proteomes" id="UP000800093"/>
    </source>
</evidence>
<evidence type="ECO:0000313" key="2">
    <source>
        <dbReference type="EMBL" id="KAF2261263.1"/>
    </source>
</evidence>
<dbReference type="Gene3D" id="3.10.450.50">
    <property type="match status" value="1"/>
</dbReference>
<proteinExistence type="predicted"/>
<sequence length="157" mass="17354">MATEFLLSLATAFLDAFTNLSAEDHIALRAPNCIHNFAPSSLAPHLPPPKDNQTFAIHLTRMQSILAHFPVTPKEIFVSAPSQIVIWATGVPEFKAEARGEKGPEEWEYVGEYCFVLGVNGEGKIERILEFLDSKATMKLISLMEEAKKNLAASQEI</sequence>
<accession>A0A9P4K345</accession>
<evidence type="ECO:0000256" key="1">
    <source>
        <dbReference type="SAM" id="SignalP"/>
    </source>
</evidence>
<feature type="signal peptide" evidence="1">
    <location>
        <begin position="1"/>
        <end position="22"/>
    </location>
</feature>